<protein>
    <recommendedName>
        <fullName evidence="3">NmrA-like domain-containing protein</fullName>
    </recommendedName>
</protein>
<dbReference type="SUPFAM" id="SSF51735">
    <property type="entry name" value="NAD(P)-binding Rossmann-fold domains"/>
    <property type="match status" value="1"/>
</dbReference>
<evidence type="ECO:0000256" key="2">
    <source>
        <dbReference type="ARBA" id="ARBA00023002"/>
    </source>
</evidence>
<sequence length="311" mass="33368">MTTFNKKVAIAGATGTLGPFIVKALLDAGFQVTALSRTGRTNTQDRGTGKATGSLPSTVKSVQVDYTSEDSLIAALQGHDVVISNLPTMDLEPALIEASIKAGVKRYIPPEFGSNVSGNAKNAALPVFKDTKAKIQKYLKEREDQISYTLVVNGFFLDWGLEAGIVVNFKGDRPVRVFDGGNGKHSLSTRTDIGKATAGILLHPEETKNRAVYIYSTTVSQNEILDIARKVKPGFEPQLQHVTTEQTLKDSYAALEKGGESVGPAMLGFILTSCFSDDGYGNDWSGYSDNELLGITELSKADLEKLIASNA</sequence>
<gene>
    <name evidence="4" type="ORF">PRZ48_012009</name>
</gene>
<dbReference type="PANTHER" id="PTHR47706:SF1">
    <property type="entry name" value="CIPA-LIKE, PUTATIVE (AFU_ORTHOLOGUE AFUA_1G12460)-RELATED"/>
    <property type="match status" value="1"/>
</dbReference>
<organism evidence="4 5">
    <name type="scientific">Zasmidium cellare</name>
    <name type="common">Wine cellar mold</name>
    <name type="synonym">Racodium cellare</name>
    <dbReference type="NCBI Taxonomy" id="395010"/>
    <lineage>
        <taxon>Eukaryota</taxon>
        <taxon>Fungi</taxon>
        <taxon>Dikarya</taxon>
        <taxon>Ascomycota</taxon>
        <taxon>Pezizomycotina</taxon>
        <taxon>Dothideomycetes</taxon>
        <taxon>Dothideomycetidae</taxon>
        <taxon>Mycosphaerellales</taxon>
        <taxon>Mycosphaerellaceae</taxon>
        <taxon>Zasmidium</taxon>
    </lineage>
</organism>
<dbReference type="Pfam" id="PF05368">
    <property type="entry name" value="NmrA"/>
    <property type="match status" value="1"/>
</dbReference>
<dbReference type="InterPro" id="IPR045312">
    <property type="entry name" value="PCBER-like"/>
</dbReference>
<evidence type="ECO:0000313" key="5">
    <source>
        <dbReference type="Proteomes" id="UP001305779"/>
    </source>
</evidence>
<comment type="caution">
    <text evidence="4">The sequence shown here is derived from an EMBL/GenBank/DDBJ whole genome shotgun (WGS) entry which is preliminary data.</text>
</comment>
<evidence type="ECO:0000256" key="1">
    <source>
        <dbReference type="ARBA" id="ARBA00022857"/>
    </source>
</evidence>
<dbReference type="Proteomes" id="UP001305779">
    <property type="component" value="Unassembled WGS sequence"/>
</dbReference>
<dbReference type="InterPro" id="IPR036291">
    <property type="entry name" value="NAD(P)-bd_dom_sf"/>
</dbReference>
<dbReference type="InterPro" id="IPR008030">
    <property type="entry name" value="NmrA-like"/>
</dbReference>
<accession>A0ABR0E8H4</accession>
<proteinExistence type="predicted"/>
<dbReference type="EMBL" id="JAXOVC010000009">
    <property type="protein sequence ID" value="KAK4497558.1"/>
    <property type="molecule type" value="Genomic_DNA"/>
</dbReference>
<dbReference type="PANTHER" id="PTHR47706">
    <property type="entry name" value="NMRA-LIKE FAMILY PROTEIN"/>
    <property type="match status" value="1"/>
</dbReference>
<keyword evidence="1" id="KW-0521">NADP</keyword>
<dbReference type="Gene3D" id="3.90.25.10">
    <property type="entry name" value="UDP-galactose 4-epimerase, domain 1"/>
    <property type="match status" value="1"/>
</dbReference>
<evidence type="ECO:0000259" key="3">
    <source>
        <dbReference type="Pfam" id="PF05368"/>
    </source>
</evidence>
<dbReference type="CDD" id="cd05259">
    <property type="entry name" value="PCBER_SDR_a"/>
    <property type="match status" value="1"/>
</dbReference>
<reference evidence="4 5" key="1">
    <citation type="journal article" date="2023" name="G3 (Bethesda)">
        <title>A chromosome-level genome assembly of Zasmidium syzygii isolated from banana leaves.</title>
        <authorList>
            <person name="van Westerhoven A.C."/>
            <person name="Mehrabi R."/>
            <person name="Talebi R."/>
            <person name="Steentjes M.B.F."/>
            <person name="Corcolon B."/>
            <person name="Chong P.A."/>
            <person name="Kema G.H.J."/>
            <person name="Seidl M.F."/>
        </authorList>
    </citation>
    <scope>NUCLEOTIDE SEQUENCE [LARGE SCALE GENOMIC DNA]</scope>
    <source>
        <strain evidence="4 5">P124</strain>
    </source>
</reference>
<dbReference type="Gene3D" id="3.40.50.720">
    <property type="entry name" value="NAD(P)-binding Rossmann-like Domain"/>
    <property type="match status" value="1"/>
</dbReference>
<evidence type="ECO:0000313" key="4">
    <source>
        <dbReference type="EMBL" id="KAK4497558.1"/>
    </source>
</evidence>
<feature type="domain" description="NmrA-like" evidence="3">
    <location>
        <begin position="5"/>
        <end position="248"/>
    </location>
</feature>
<keyword evidence="2" id="KW-0560">Oxidoreductase</keyword>
<keyword evidence="5" id="KW-1185">Reference proteome</keyword>
<name>A0ABR0E8H4_ZASCE</name>
<dbReference type="InterPro" id="IPR051609">
    <property type="entry name" value="NmrA/Isoflavone_reductase-like"/>
</dbReference>